<organism evidence="3 4">
    <name type="scientific">Periconia macrospinosa</name>
    <dbReference type="NCBI Taxonomy" id="97972"/>
    <lineage>
        <taxon>Eukaryota</taxon>
        <taxon>Fungi</taxon>
        <taxon>Dikarya</taxon>
        <taxon>Ascomycota</taxon>
        <taxon>Pezizomycotina</taxon>
        <taxon>Dothideomycetes</taxon>
        <taxon>Pleosporomycetidae</taxon>
        <taxon>Pleosporales</taxon>
        <taxon>Massarineae</taxon>
        <taxon>Periconiaceae</taxon>
        <taxon>Periconia</taxon>
    </lineage>
</organism>
<dbReference type="PANTHER" id="PTHR36195">
    <property type="entry name" value="DOMAIN PROTEIN, PUTATIVE (AFU_ORTHOLOGUE AFUA_5G01990)-RELATED-RELATED"/>
    <property type="match status" value="1"/>
</dbReference>
<feature type="region of interest" description="Disordered" evidence="1">
    <location>
        <begin position="201"/>
        <end position="283"/>
    </location>
</feature>
<evidence type="ECO:0000256" key="1">
    <source>
        <dbReference type="SAM" id="MobiDB-lite"/>
    </source>
</evidence>
<evidence type="ECO:0000313" key="4">
    <source>
        <dbReference type="Proteomes" id="UP000244855"/>
    </source>
</evidence>
<dbReference type="Proteomes" id="UP000244855">
    <property type="component" value="Unassembled WGS sequence"/>
</dbReference>
<dbReference type="InterPro" id="IPR037176">
    <property type="entry name" value="Osmotin/thaumatin-like_sf"/>
</dbReference>
<feature type="chain" id="PRO_5015930150" description="Lytic polysaccharide monooxygenase" evidence="2">
    <location>
        <begin position="20"/>
        <end position="283"/>
    </location>
</feature>
<sequence length="283" mass="30327">MQFAVTLAALAATASASFAVRDEVVKNNFGISKVVNRCPYDVYLWSIDKQLGCNSDGSTLLKKNGGQWQEQMHEGTNGGISVKISKFDNCGGKELTQLEYKIETKKGEYNGNYLDMSFVDCQKGGDCPGWHDGFYMESGFKAGTKVYASEVNNERCPILKASNAQEAAKISYVLPDDRQTKFCKSDADLTLYICGDQAPGASDNTPSAAPSSSKPAPSSSQAKPSTFQILPSKPAAAPSKSADDVKVKAAEVTAAPKAPAPEAPKNVKTVITHAHGRRHNHRA</sequence>
<accession>A0A2V1DHF1</accession>
<reference evidence="3 4" key="1">
    <citation type="journal article" date="2018" name="Sci. Rep.">
        <title>Comparative genomics provides insights into the lifestyle and reveals functional heterogeneity of dark septate endophytic fungi.</title>
        <authorList>
            <person name="Knapp D.G."/>
            <person name="Nemeth J.B."/>
            <person name="Barry K."/>
            <person name="Hainaut M."/>
            <person name="Henrissat B."/>
            <person name="Johnson J."/>
            <person name="Kuo A."/>
            <person name="Lim J.H.P."/>
            <person name="Lipzen A."/>
            <person name="Nolan M."/>
            <person name="Ohm R.A."/>
            <person name="Tamas L."/>
            <person name="Grigoriev I.V."/>
            <person name="Spatafora J.W."/>
            <person name="Nagy L.G."/>
            <person name="Kovacs G.M."/>
        </authorList>
    </citation>
    <scope>NUCLEOTIDE SEQUENCE [LARGE SCALE GENOMIC DNA]</scope>
    <source>
        <strain evidence="3 4">DSE2036</strain>
    </source>
</reference>
<gene>
    <name evidence="3" type="ORF">DM02DRAFT_644692</name>
</gene>
<evidence type="ECO:0008006" key="5">
    <source>
        <dbReference type="Google" id="ProtNLM"/>
    </source>
</evidence>
<dbReference type="Pfam" id="PF04681">
    <property type="entry name" value="Bys1"/>
    <property type="match status" value="1"/>
</dbReference>
<feature type="compositionally biased region" description="Low complexity" evidence="1">
    <location>
        <begin position="206"/>
        <end position="240"/>
    </location>
</feature>
<keyword evidence="4" id="KW-1185">Reference proteome</keyword>
<dbReference type="PANTHER" id="PTHR36195:SF4">
    <property type="entry name" value="DOMAIN PROTEIN, PUTATIVE (AFU_ORTHOLOGUE AFUA_5G01990)-RELATED"/>
    <property type="match status" value="1"/>
</dbReference>
<dbReference type="AlphaFoldDB" id="A0A2V1DHF1"/>
<name>A0A2V1DHF1_9PLEO</name>
<dbReference type="OrthoDB" id="5144514at2759"/>
<feature type="compositionally biased region" description="Basic residues" evidence="1">
    <location>
        <begin position="274"/>
        <end position="283"/>
    </location>
</feature>
<dbReference type="STRING" id="97972.A0A2V1DHF1"/>
<dbReference type="SUPFAM" id="SSF49870">
    <property type="entry name" value="Osmotin, thaumatin-like protein"/>
    <property type="match status" value="1"/>
</dbReference>
<evidence type="ECO:0000313" key="3">
    <source>
        <dbReference type="EMBL" id="PVH96554.1"/>
    </source>
</evidence>
<protein>
    <recommendedName>
        <fullName evidence="5">Lytic polysaccharide monooxygenase</fullName>
    </recommendedName>
</protein>
<keyword evidence="2" id="KW-0732">Signal</keyword>
<dbReference type="InterPro" id="IPR006771">
    <property type="entry name" value="CetA-like"/>
</dbReference>
<proteinExistence type="predicted"/>
<feature type="signal peptide" evidence="2">
    <location>
        <begin position="1"/>
        <end position="19"/>
    </location>
</feature>
<evidence type="ECO:0000256" key="2">
    <source>
        <dbReference type="SAM" id="SignalP"/>
    </source>
</evidence>
<dbReference type="EMBL" id="KZ805461">
    <property type="protein sequence ID" value="PVH96554.1"/>
    <property type="molecule type" value="Genomic_DNA"/>
</dbReference>